<keyword evidence="2" id="KW-1185">Reference proteome</keyword>
<dbReference type="Proteomes" id="UP000039865">
    <property type="component" value="Unassembled WGS sequence"/>
</dbReference>
<proteinExistence type="predicted"/>
<reference evidence="1 2" key="1">
    <citation type="submission" date="2014-06" db="EMBL/GenBank/DDBJ databases">
        <authorList>
            <person name="Swart Estienne"/>
        </authorList>
    </citation>
    <scope>NUCLEOTIDE SEQUENCE [LARGE SCALE GENOMIC DNA]</scope>
    <source>
        <strain evidence="1 2">130c</strain>
    </source>
</reference>
<accession>A0A077ZNX1</accession>
<dbReference type="InParanoid" id="A0A077ZNX1"/>
<organism evidence="1 2">
    <name type="scientific">Stylonychia lemnae</name>
    <name type="common">Ciliate</name>
    <dbReference type="NCBI Taxonomy" id="5949"/>
    <lineage>
        <taxon>Eukaryota</taxon>
        <taxon>Sar</taxon>
        <taxon>Alveolata</taxon>
        <taxon>Ciliophora</taxon>
        <taxon>Intramacronucleata</taxon>
        <taxon>Spirotrichea</taxon>
        <taxon>Stichotrichia</taxon>
        <taxon>Sporadotrichida</taxon>
        <taxon>Oxytrichidae</taxon>
        <taxon>Stylonychinae</taxon>
        <taxon>Stylonychia</taxon>
    </lineage>
</organism>
<evidence type="ECO:0000313" key="1">
    <source>
        <dbReference type="EMBL" id="CDW71662.1"/>
    </source>
</evidence>
<protein>
    <submittedName>
        <fullName evidence="1">Uncharacterized protein</fullName>
    </submittedName>
</protein>
<dbReference type="EMBL" id="CCKQ01000579">
    <property type="protein sequence ID" value="CDW71662.1"/>
    <property type="molecule type" value="Genomic_DNA"/>
</dbReference>
<sequence>MLHNRIIAKKNLLKKIESETALLAQSGLFSIHCQGLSRIKNNPQQIVAIEVTNESFSRSYLSLNKIANAKKGIPIPHIRMLGNETKQLQNE</sequence>
<dbReference type="AlphaFoldDB" id="A0A077ZNX1"/>
<evidence type="ECO:0000313" key="2">
    <source>
        <dbReference type="Proteomes" id="UP000039865"/>
    </source>
</evidence>
<name>A0A077ZNX1_STYLE</name>
<gene>
    <name evidence="1" type="primary">Contig18385.g19526</name>
    <name evidence="1" type="ORF">STYLEM_609</name>
</gene>